<gene>
    <name evidence="1" type="ORF">ENU74_03305</name>
</gene>
<name>A0A7V4E314_UNCW3</name>
<sequence length="135" mass="15828">MNTQININYTKNNTYDALSKTNNYSEDKGFSLSYSYNFSLKEGIKLPLLKKLRLTQNIGFSSNFTYNLGENYYVKEFQKTILRKSSNYNLSLSFSYNLSAYTQMGLNTAYSVFKNLLKQDKTQSIDINMWVLFRF</sequence>
<reference evidence="1" key="1">
    <citation type="journal article" date="2020" name="mSystems">
        <title>Genome- and Community-Level Interaction Insights into Carbon Utilization and Element Cycling Functions of Hydrothermarchaeota in Hydrothermal Sediment.</title>
        <authorList>
            <person name="Zhou Z."/>
            <person name="Liu Y."/>
            <person name="Xu W."/>
            <person name="Pan J."/>
            <person name="Luo Z.H."/>
            <person name="Li M."/>
        </authorList>
    </citation>
    <scope>NUCLEOTIDE SEQUENCE [LARGE SCALE GENOMIC DNA]</scope>
    <source>
        <strain evidence="1">SpSt-697</strain>
    </source>
</reference>
<proteinExistence type="predicted"/>
<protein>
    <recommendedName>
        <fullName evidence="2">Outer membrane protein beta-barrel domain-containing protein</fullName>
    </recommendedName>
</protein>
<evidence type="ECO:0008006" key="2">
    <source>
        <dbReference type="Google" id="ProtNLM"/>
    </source>
</evidence>
<dbReference type="EMBL" id="DTDR01000086">
    <property type="protein sequence ID" value="HGK63602.1"/>
    <property type="molecule type" value="Genomic_DNA"/>
</dbReference>
<accession>A0A7V4E314</accession>
<dbReference type="AlphaFoldDB" id="A0A7V4E314"/>
<organism evidence="1">
    <name type="scientific">candidate division WOR-3 bacterium</name>
    <dbReference type="NCBI Taxonomy" id="2052148"/>
    <lineage>
        <taxon>Bacteria</taxon>
        <taxon>Bacteria division WOR-3</taxon>
    </lineage>
</organism>
<evidence type="ECO:0000313" key="1">
    <source>
        <dbReference type="EMBL" id="HGK63602.1"/>
    </source>
</evidence>
<comment type="caution">
    <text evidence="1">The sequence shown here is derived from an EMBL/GenBank/DDBJ whole genome shotgun (WGS) entry which is preliminary data.</text>
</comment>